<proteinExistence type="predicted"/>
<organism evidence="1 2">
    <name type="scientific">Arthrobacter alpinus</name>
    <dbReference type="NCBI Taxonomy" id="656366"/>
    <lineage>
        <taxon>Bacteria</taxon>
        <taxon>Bacillati</taxon>
        <taxon>Actinomycetota</taxon>
        <taxon>Actinomycetes</taxon>
        <taxon>Micrococcales</taxon>
        <taxon>Micrococcaceae</taxon>
        <taxon>Arthrobacter</taxon>
    </lineage>
</organism>
<accession>A0A1H5GW47</accession>
<dbReference type="RefSeq" id="WP_074710728.1">
    <property type="nucleotide sequence ID" value="NZ_FNTV01000001.1"/>
</dbReference>
<evidence type="ECO:0000313" key="2">
    <source>
        <dbReference type="Proteomes" id="UP000182725"/>
    </source>
</evidence>
<evidence type="ECO:0000313" key="1">
    <source>
        <dbReference type="EMBL" id="SEE19917.1"/>
    </source>
</evidence>
<gene>
    <name evidence="1" type="ORF">SAMN04489740_0865</name>
</gene>
<dbReference type="EMBL" id="FNTV01000001">
    <property type="protein sequence ID" value="SEE19917.1"/>
    <property type="molecule type" value="Genomic_DNA"/>
</dbReference>
<dbReference type="AlphaFoldDB" id="A0A1H5GW47"/>
<name>A0A1H5GW47_9MICC</name>
<protein>
    <submittedName>
        <fullName evidence="1">Phage protein Gp19/Gp15/Gp42</fullName>
    </submittedName>
</protein>
<reference evidence="1 2" key="1">
    <citation type="submission" date="2016-10" db="EMBL/GenBank/DDBJ databases">
        <authorList>
            <person name="de Groot N.N."/>
        </authorList>
    </citation>
    <scope>NUCLEOTIDE SEQUENCE [LARGE SCALE GENOMIC DNA]</scope>
    <source>
        <strain evidence="1 2">DSM 22274</strain>
    </source>
</reference>
<dbReference type="Proteomes" id="UP000182725">
    <property type="component" value="Unassembled WGS sequence"/>
</dbReference>
<sequence length="130" mass="14056">MALPLATSDDVVEMFRPLTEQETTNTVAMLRYVSAKIRAKVPNLDARVAAGTLDPDLVMLAAITPVKRVLMNQEGVRQKSENTGPFSDSFTLDSAISTGLLYVSAEDVEDLAAKAPVRRFGSINVSMGLR</sequence>